<dbReference type="EMBL" id="CP100355">
    <property type="protein sequence ID" value="UTF54103.1"/>
    <property type="molecule type" value="Genomic_DNA"/>
</dbReference>
<dbReference type="Gene3D" id="3.10.450.50">
    <property type="match status" value="1"/>
</dbReference>
<gene>
    <name evidence="2" type="ORF">NGM29_02120</name>
</gene>
<evidence type="ECO:0000259" key="1">
    <source>
        <dbReference type="Pfam" id="PF12680"/>
    </source>
</evidence>
<dbReference type="GeneID" id="73288804"/>
<evidence type="ECO:0000313" key="2">
    <source>
        <dbReference type="EMBL" id="UTF54103.1"/>
    </source>
</evidence>
<dbReference type="Pfam" id="PF12680">
    <property type="entry name" value="SnoaL_2"/>
    <property type="match status" value="1"/>
</dbReference>
<dbReference type="AlphaFoldDB" id="A0A9E7SXG5"/>
<accession>A0A9E7SXG5</accession>
<keyword evidence="3" id="KW-1185">Reference proteome</keyword>
<dbReference type="RefSeq" id="WP_254158610.1">
    <property type="nucleotide sequence ID" value="NZ_CP100355.1"/>
</dbReference>
<organism evidence="2 3">
    <name type="scientific">Natronosalvus rutilus</name>
    <dbReference type="NCBI Taxonomy" id="2953753"/>
    <lineage>
        <taxon>Archaea</taxon>
        <taxon>Methanobacteriati</taxon>
        <taxon>Methanobacteriota</taxon>
        <taxon>Stenosarchaea group</taxon>
        <taxon>Halobacteria</taxon>
        <taxon>Halobacteriales</taxon>
        <taxon>Natrialbaceae</taxon>
        <taxon>Natronosalvus</taxon>
    </lineage>
</organism>
<evidence type="ECO:0000313" key="3">
    <source>
        <dbReference type="Proteomes" id="UP001056855"/>
    </source>
</evidence>
<dbReference type="Proteomes" id="UP001056855">
    <property type="component" value="Chromosome"/>
</dbReference>
<proteinExistence type="predicted"/>
<dbReference type="KEGG" id="sawl:NGM29_02120"/>
<sequence length="115" mass="12920">MPSSHPPTPTPVERYYDALDHHEYDALESILSQSFVQGRPDRRFEGRDAFVRFMREERPSPGTAHVIDDSTGDGNTVVAEGRVLEDEGDGDALFAFVDTFTIENGSIVHLETRLR</sequence>
<reference evidence="2" key="1">
    <citation type="submission" date="2022-06" db="EMBL/GenBank/DDBJ databases">
        <title>Diverse halophilic archaea isolated from saline environments.</title>
        <authorList>
            <person name="Cui H.-L."/>
        </authorList>
    </citation>
    <scope>NUCLEOTIDE SEQUENCE</scope>
    <source>
        <strain evidence="2">WLHS1</strain>
    </source>
</reference>
<dbReference type="InterPro" id="IPR032710">
    <property type="entry name" value="NTF2-like_dom_sf"/>
</dbReference>
<feature type="domain" description="SnoaL-like" evidence="1">
    <location>
        <begin position="12"/>
        <end position="109"/>
    </location>
</feature>
<dbReference type="SUPFAM" id="SSF54427">
    <property type="entry name" value="NTF2-like"/>
    <property type="match status" value="1"/>
</dbReference>
<name>A0A9E7SXG5_9EURY</name>
<dbReference type="InterPro" id="IPR037401">
    <property type="entry name" value="SnoaL-like"/>
</dbReference>
<protein>
    <submittedName>
        <fullName evidence="2">Nuclear transport factor 2 family protein</fullName>
    </submittedName>
</protein>